<dbReference type="InterPro" id="IPR049158">
    <property type="entry name" value="PfEMP1_CIDRalpha1_dom"/>
</dbReference>
<keyword evidence="2" id="KW-1133">Transmembrane helix</keyword>
<feature type="domain" description="Duffy-antigen binding" evidence="4">
    <location>
        <begin position="1230"/>
        <end position="1414"/>
    </location>
</feature>
<dbReference type="VEuPathDB" id="PlasmoDB:PfDd2_040026300"/>
<dbReference type="FunFam" id="1.20.58.830:FF:000021">
    <property type="entry name" value="Erythrocyte membrane protein 1, PfEMP1"/>
    <property type="match status" value="1"/>
</dbReference>
<keyword evidence="2" id="KW-0472">Membrane</keyword>
<dbReference type="VEuPathDB" id="PlasmoDB:PfHB3_130080100"/>
<feature type="region of interest" description="Disordered" evidence="1">
    <location>
        <begin position="758"/>
        <end position="780"/>
    </location>
</feature>
<evidence type="ECO:0000259" key="6">
    <source>
        <dbReference type="Pfam" id="PF18562"/>
    </source>
</evidence>
<dbReference type="SUPFAM" id="SSF140924">
    <property type="entry name" value="Duffy binding domain-like"/>
    <property type="match status" value="7"/>
</dbReference>
<feature type="compositionally biased region" description="Acidic residues" evidence="1">
    <location>
        <begin position="2839"/>
        <end position="2848"/>
    </location>
</feature>
<dbReference type="Gene3D" id="1.20.1310.20">
    <property type="entry name" value="Duffy-antigen binding domain"/>
    <property type="match status" value="5"/>
</dbReference>
<dbReference type="Pfam" id="PF21807">
    <property type="entry name" value="PfEMP1_CIDRalpha1_dom"/>
    <property type="match status" value="1"/>
</dbReference>
<dbReference type="VEuPathDB" id="PlasmoDB:PfSD01_010005200"/>
<dbReference type="VEuPathDB" id="PlasmoDB:PfKE01_010005000"/>
<sequence length="2931" mass="340369">MGNTIPATPDPIFISESEKSARNVLENIGRKIKDIASKDEIKYINFLKGNLKGAKFHHPFSEHRPYYTGPCYLDFAFHSNIWNGLKEYRHPCAGRNRNRFSYEGEAECRISKITGNKTEHGACAPYRRRHLCDYIFHQVNDNYIKTSDDLLGNLLVTAKYEGEAIVNSYTNSGTLNVCIGLARSFADIGDIIRGKDLYLGNGDYKEKVSNNLRAIFKKIYDALEDTVKGTYKDDPNYYKLREHWWTVNRDQVWKAITCNAPYKAWYFMHSEDNTLLFSNYKCGHYEDAPPTNLDYVPQFLRWFDEWSEDFCRIRNHKLQKVKEACRDERRGKYCSHNGYDCKKTIWRKRIFHWDNECTECSAKCKLYELWLENQGKEFEKQKKKYEKEINENSSPYDTTNNGINNIYYEDFYNKLKEGKYETANEFINLLNEGRYCKKKKNSEEENIDFTKSGDEKGTFYRSKYCQVCPDCGVQCNGEKCKEKEYDHECENDEDYGLPSDVTPIDITVLYSGNEAGDISEKLKDFCNISTKYEGKNYENWQCYYKNKNKNKCKMEQNSKKDKDKPKITKFHNFFELWVIYLLTETIRWNDKIKNCMNNTNITDCSDGCNKHCVCFDKWVKQKEEEWNSIKKLFIKEQEMPNEYYLNIKNHFEGYFFHVMDKLNHDEAKWKELTQELKKKIDSSKEKPGTKDSESAIELLLDHLKEIATICKDNNTNEACASSKKSKTNPCGKNTKAGSDKVISVKQIAQYYKRKAHAQLEERGSRSALKGDASQGQYDRKGDKSFFKSNICSITQIHSNADGNKSRNPCYGKDQKRFNVGTEWSFKDNNKKRTHPEVYMPPRREHMCTSNLENLNTKNRGLKGDKVNNSFLGDVLLAAKFEANFIKKKYKRQKASNGFMDEATICRAIRYSFADLGDIIRGRDLWERNGDMLKLQGHLETVFENIRTSLKGKGNDKYNDDAPKYLKLREDWWEANRDQVWKAMQCPPTTKPFSLNIKCGDTPPLVDYIPQRLRWMTEWAEWYCKAQKEAYKELKGKCKECKDKRDKECTKEMGECKQCEPQCKQYTEFIKKWKTQWETISKKYGELYKKATESGDIQDDKEKYVVEFLRKLHEQNKDSDNKTYDTAEGYVHQEVSHMNCKEQKIFCKKSDGKYAFEEMPTEYEQACKCEGRDKTKVPQEKKDDDCKIVQGILKNKRPTDDIDGCNQKYKAGKDKYPVWDCEKYIERKHNGACMPPRRQKLCIYYLVNPTQKPYVNSQVKLREAFIKCAAAETFVLWQKYKTDNNNDTNLQSQLETGKIPDDFKRIMFYTFGDYRDLCIGNDIGKSNDTKNISVMVTSILNKELNGQSVAPTNDKAKREAWWNGIKKDVWEGMLCALSYNSKEKNVKPETRKNLSDRNDYDRVTFSGNQTTLEKFAQTPQFLRWMIEWSEHFCKKQSQEYNDLKEKCNTCGSSNGIVTTEDCKKKCMQCKQKCEAYKQLIDKWRPQWTQQSGKYDKLYQKTQNGANDSTEEEKPVVQYLLQLRTNSGNSDDTDTTFNSAGAYVKHQGYTGDCQQQTDFTISGNNDNYAFEPYPYDHEDKCNCKDDTPTQEKKKDDVCDMVKKLIQRSNGGTTRVEGCGPKTEGRYPDWDCTTIKVNNNPTGACIPPRRRKFCTRNLTLGNNFKEKEDIRTHFITCAAIETHFAWLKYKETNTEADNELQTGNIPEGFKRQMYYTFGDYRDIFFGTDISTYDYISGVSPKVITILEKENGTKSDFIKKSDNDLLDDWWKEHGHEIWEGMLCALTHGVTNTEKKTKIRTTYSYKELNKSQNGNASLEDFASKPQFLRWMIEWGEEFCKKQQKHYMDLVQGCMGCTVGENGTVTNEDCKNNCNECKVKCKAYEAFITQWKVQWEKQRDKYTELYEKTKRDNKSHTDQIEKSVFDYLKTLSSNGTTYDTAGKYIKQEGYINDCAKSEQNNFDENKNGGSNDNYAFREYPHNYKDQCTCTDKSRPEPPPPQPARPAAGESGNDHRGRSEGGDQGPARPPPPPAPPAPAGNRGVGRSLPPIARETVTEDSEDSEDDEGDDEGDEVEEDKGDDEGGGSDDDVPEDENEEEPEKKEDTAKETATTEVTEQEGEPPKVEVNPCEIVNTLFTTPNSLDEACKQKYDGKYPGWNCDASKFKDNKDGPCMPPRRQKLYLKNLEKLSDQKPENLRKAFIECAAVETFFSWHEFKKEKEREDIEKNGQDTVRYTSPVPDKLDNKLKNGEIPDEFKRQMFYTLADYRDIFLGNDMGNNITGMSDKITWILSCGDKGGGQNGVEEREKWWDSNKEAIWDGMLCGLSHYITPGNSSNNDKEAREKLTKNEDYQYSKVSSTLDDFATVPQLFRWFNEWGEEFCRKQKDKLAQLKKDCRLENDSRHCNGDGYDCKLSDSKTNGSFARFDCPSCEKGCRNYKKWIENKKNEFSKQKQKHQNEYNHDGIRGHEGNANNNKTLYDKLKKAYKEDNRFFEFFNNGQICKNIDENIQINYNDPDKTFSHSQYCKSCPILDILCKDNKCNSVNDVICKNIKGFPNTGTNKNNDTFVIDIFVNDNKKRDDVSNVLGDECKDFDLFKGLRTQKWECKYICNLDVCELQNSEKDIDDEKHISIEVLIKRWLEFFLKDYNKVKKNLNRCINNEKNILCMKDCKNFCKCAEQWITKKKNEWQQIKERYLKQYKSENEDVSYNLKVFLQQGLFNNYIKNALEEGEKLDELKESSACPNSYNRKVEECDEKDVIEILLNRLTEKIESCKTQHNETNGEECSGALPKTTDDEDYEEQQDEDLSPAPEFCPNVITPKEPVPTTPKVPEATKPEDSKEEEKDKGDEEESTEPGQDDTSSSVPEEETPAPPYGEEVPKEVVPEKKGPVPVPKKPESKKKRPPLKPSTNEYKLTDVLLPSAFPLSVGIAFVALTYFLMK</sequence>
<feature type="non-terminal residue" evidence="9">
    <location>
        <position position="1"/>
    </location>
</feature>
<dbReference type="Pfam" id="PF05424">
    <property type="entry name" value="Duffy_binding"/>
    <property type="match status" value="5"/>
</dbReference>
<dbReference type="VEuPathDB" id="PlasmoDB:Pf7G8-2_000169900"/>
<reference evidence="9" key="1">
    <citation type="journal article" date="2012" name="Proc. Natl. Acad. Sci. U.S.A.">
        <title>Plasmodium falciparum erythrocyte membrane protein 1 domain cassettes 8 and 13 are associated with severe malaria in children.</title>
        <authorList>
            <person name="Lavstsen T."/>
            <person name="Turner L."/>
            <person name="Saguti F."/>
            <person name="Magistrado P."/>
            <person name="Rask T.S."/>
            <person name="Jespersen J.S."/>
            <person name="Wang C.W."/>
            <person name="Berger S.S."/>
            <person name="Baraka V."/>
            <person name="Marquard A.M."/>
            <person name="Seguin-Orlando A."/>
            <person name="Willerslev E."/>
            <person name="Gilbert M.T."/>
            <person name="Lusingu J."/>
            <person name="Theander T.G."/>
        </authorList>
    </citation>
    <scope>NUCLEOTIDE SEQUENCE</scope>
    <source>
        <strain evidence="9">BT1914</strain>
    </source>
</reference>
<dbReference type="VEuPathDB" id="PlasmoDB:PfNF166_090005000"/>
<evidence type="ECO:0000313" key="9">
    <source>
        <dbReference type="EMBL" id="AFJ66667.2"/>
    </source>
</evidence>
<dbReference type="VEuPathDB" id="PlasmoDB:PF3D7_0425800"/>
<feature type="compositionally biased region" description="Basic and acidic residues" evidence="1">
    <location>
        <begin position="2005"/>
        <end position="2014"/>
    </location>
</feature>
<feature type="transmembrane region" description="Helical" evidence="2">
    <location>
        <begin position="2908"/>
        <end position="2930"/>
    </location>
</feature>
<dbReference type="VEuPathDB" id="PlasmoDB:PfTG01_000056300"/>
<feature type="domain" description="Duffy-antigen binding" evidence="4">
    <location>
        <begin position="1640"/>
        <end position="1799"/>
    </location>
</feature>
<feature type="domain" description="Duffy-binding-like" evidence="8">
    <location>
        <begin position="1828"/>
        <end position="1960"/>
    </location>
</feature>
<evidence type="ECO:0000256" key="1">
    <source>
        <dbReference type="SAM" id="MobiDB-lite"/>
    </source>
</evidence>
<dbReference type="InterPro" id="IPR054595">
    <property type="entry name" value="DBL_C"/>
</dbReference>
<dbReference type="VEuPathDB" id="PlasmoDB:PfML01_000038600"/>
<dbReference type="VEuPathDB" id="PlasmoDB:PfKH01_020028200"/>
<dbReference type="FunFam" id="1.20.58.1930:FF:000002">
    <property type="entry name" value="Erythrocyte membrane protein 1, PfEMP1"/>
    <property type="match status" value="1"/>
</dbReference>
<feature type="compositionally biased region" description="Pro residues" evidence="1">
    <location>
        <begin position="2020"/>
        <end position="2031"/>
    </location>
</feature>
<feature type="domain" description="Duffy-antigen binding" evidence="4">
    <location>
        <begin position="121"/>
        <end position="301"/>
    </location>
</feature>
<dbReference type="InterPro" id="IPR041480">
    <property type="entry name" value="CIDR1_gamma"/>
</dbReference>
<dbReference type="Pfam" id="PF15447">
    <property type="entry name" value="NTS"/>
    <property type="match status" value="1"/>
</dbReference>
<feature type="domain" description="Duffy-binding-like" evidence="3">
    <location>
        <begin position="573"/>
        <end position="716"/>
    </location>
</feature>
<dbReference type="VEuPathDB" id="PlasmoDB:PfNF54_040031200"/>
<keyword evidence="2" id="KW-0812">Transmembrane</keyword>
<evidence type="ECO:0000259" key="7">
    <source>
        <dbReference type="Pfam" id="PF21807"/>
    </source>
</evidence>
<dbReference type="GO" id="GO:0046789">
    <property type="term" value="F:host cell surface receptor binding"/>
    <property type="evidence" value="ECO:0007669"/>
    <property type="project" value="InterPro"/>
</dbReference>
<feature type="domain" description="Duffy-binding-like" evidence="8">
    <location>
        <begin position="2368"/>
        <end position="2516"/>
    </location>
</feature>
<dbReference type="VEuPathDB" id="PlasmoDB:PfIT_100044000"/>
<feature type="domain" description="PfEMP1 CIDRalpha1" evidence="7">
    <location>
        <begin position="505"/>
        <end position="561"/>
    </location>
</feature>
<dbReference type="VEuPathDB" id="PlasmoDB:PfGN01_040026100"/>
<evidence type="ECO:0000259" key="8">
    <source>
        <dbReference type="Pfam" id="PF22672"/>
    </source>
</evidence>
<dbReference type="FunFam" id="1.20.58.830:FF:000005">
    <property type="entry name" value="Erythrocyte membrane protein 1, PfEMP1"/>
    <property type="match status" value="1"/>
</dbReference>
<feature type="domain" description="Duffy-binding-like" evidence="8">
    <location>
        <begin position="305"/>
        <end position="463"/>
    </location>
</feature>
<dbReference type="VEuPathDB" id="PlasmoDB:Pf7G8_060022500"/>
<protein>
    <submittedName>
        <fullName evidence="9">EMP1</fullName>
    </submittedName>
</protein>
<dbReference type="VEuPathDB" id="PlasmoDB:PfNF135_000040600"/>
<dbReference type="InterPro" id="IPR008602">
    <property type="entry name" value="Duffy-antigen-binding"/>
</dbReference>
<reference evidence="9" key="2">
    <citation type="submission" date="2016-05" db="EMBL/GenBank/DDBJ databases">
        <authorList>
            <person name="Lavstsen T."/>
            <person name="Jespersen J.S."/>
        </authorList>
    </citation>
    <scope>NUCLEOTIDE SEQUENCE</scope>
    <source>
        <strain evidence="9">BT1914</strain>
    </source>
</reference>
<feature type="compositionally biased region" description="Basic and acidic residues" evidence="1">
    <location>
        <begin position="2823"/>
        <end position="2838"/>
    </location>
</feature>
<feature type="domain" description="Duffy-binding-like" evidence="3">
    <location>
        <begin position="2627"/>
        <end position="2771"/>
    </location>
</feature>
<dbReference type="VEuPathDB" id="PlasmoDB:PfNF135_020005200"/>
<evidence type="ECO:0000259" key="3">
    <source>
        <dbReference type="Pfam" id="PF03011"/>
    </source>
</evidence>
<feature type="non-terminal residue" evidence="9">
    <location>
        <position position="2931"/>
    </location>
</feature>
<dbReference type="VEuPathDB" id="PlasmoDB:PfCD01_130078400"/>
<dbReference type="VEuPathDB" id="PlasmoDB:PfGA01_030032000"/>
<dbReference type="InterPro" id="IPR004258">
    <property type="entry name" value="DBL"/>
</dbReference>
<dbReference type="EMBL" id="JQ691637">
    <property type="protein sequence ID" value="AFJ66667.2"/>
    <property type="molecule type" value="Genomic_DNA"/>
</dbReference>
<organism evidence="9">
    <name type="scientific">Plasmodium falciparum</name>
    <name type="common">malaria parasite P. falciparum</name>
    <dbReference type="NCBI Taxonomy" id="5833"/>
    <lineage>
        <taxon>Eukaryota</taxon>
        <taxon>Sar</taxon>
        <taxon>Alveolata</taxon>
        <taxon>Apicomplexa</taxon>
        <taxon>Aconoidasida</taxon>
        <taxon>Haemosporida</taxon>
        <taxon>Plasmodiidae</taxon>
        <taxon>Plasmodium</taxon>
        <taxon>Plasmodium (Laverania)</taxon>
    </lineage>
</organism>
<dbReference type="InterPro" id="IPR029210">
    <property type="entry name" value="PfEMP1_NTS"/>
</dbReference>
<feature type="compositionally biased region" description="Basic and acidic residues" evidence="1">
    <location>
        <begin position="2868"/>
        <end position="2879"/>
    </location>
</feature>
<feature type="region of interest" description="Disordered" evidence="1">
    <location>
        <begin position="2441"/>
        <end position="2464"/>
    </location>
</feature>
<gene>
    <name evidence="9" type="primary">var</name>
</gene>
<dbReference type="VEuPathDB" id="PlasmoDB:PfGN01_090042900"/>
<feature type="region of interest" description="Disordered" evidence="1">
    <location>
        <begin position="1979"/>
        <end position="2120"/>
    </location>
</feature>
<dbReference type="VEuPathDB" id="PlasmoDB:PfSN01_060022500"/>
<dbReference type="Pfam" id="PF18562">
    <property type="entry name" value="CIDR1_gamma"/>
    <property type="match status" value="1"/>
</dbReference>
<dbReference type="VEuPathDB" id="PlasmoDB:PfDd2_090006100"/>
<feature type="domain" description="Duffy-antigen binding" evidence="4">
    <location>
        <begin position="2164"/>
        <end position="2363"/>
    </location>
</feature>
<feature type="domain" description="Duffy-binding-like" evidence="8">
    <location>
        <begin position="1426"/>
        <end position="1558"/>
    </location>
</feature>
<dbReference type="VEuPathDB" id="PlasmoDB:PfKH01_040026500"/>
<accession>I2CIW7</accession>
<dbReference type="VEuPathDB" id="PlasmoDB:PfKH02_040025700"/>
<feature type="region of interest" description="Disordered" evidence="1">
    <location>
        <begin position="2767"/>
        <end position="2901"/>
    </location>
</feature>
<feature type="domain" description="Duffy-antigen binding" evidence="4">
    <location>
        <begin position="837"/>
        <end position="1013"/>
    </location>
</feature>
<feature type="domain" description="Cysteine-rich interdomain region 1 gamma" evidence="6">
    <location>
        <begin position="2559"/>
        <end position="2611"/>
    </location>
</feature>
<feature type="compositionally biased region" description="Acidic residues" evidence="1">
    <location>
        <begin position="2786"/>
        <end position="2798"/>
    </location>
</feature>
<proteinExistence type="predicted"/>
<dbReference type="Pfam" id="PF22672">
    <property type="entry name" value="DBL_C"/>
    <property type="match status" value="4"/>
</dbReference>
<feature type="compositionally biased region" description="Acidic residues" evidence="1">
    <location>
        <begin position="2050"/>
        <end position="2092"/>
    </location>
</feature>
<dbReference type="FunFam" id="1.20.58.1930:FF:000001">
    <property type="entry name" value="Erythrocyte membrane protein 1, PfEMP1"/>
    <property type="match status" value="1"/>
</dbReference>
<feature type="domain" description="Plasmodium falciparum erythrocyte membrane protein-1 N-terminal segment" evidence="5">
    <location>
        <begin position="20"/>
        <end position="55"/>
    </location>
</feature>
<evidence type="ECO:0000259" key="5">
    <source>
        <dbReference type="Pfam" id="PF15447"/>
    </source>
</evidence>
<dbReference type="InterPro" id="IPR042202">
    <property type="entry name" value="Duffy-ag-bd_sf"/>
</dbReference>
<evidence type="ECO:0000256" key="2">
    <source>
        <dbReference type="SAM" id="Phobius"/>
    </source>
</evidence>
<dbReference type="VEuPathDB" id="PlasmoDB:PfSD01_020005700"/>
<dbReference type="VEuPathDB" id="PlasmoDB:PfGB4_000018400"/>
<dbReference type="VEuPathDB" id="PlasmoDB:PfTG01_000027000"/>
<name>I2CIW7_PLAFA</name>
<dbReference type="VEuPathDB" id="PlasmoDB:PfNF166_020005800"/>
<dbReference type="VEuPathDB" id="PlasmoDB:PfKE01_040027900"/>
<feature type="compositionally biased region" description="Basic and acidic residues" evidence="1">
    <location>
        <begin position="2441"/>
        <end position="2461"/>
    </location>
</feature>
<dbReference type="VEuPathDB" id="PlasmoDB:PfGB4_030031000"/>
<dbReference type="Gene3D" id="1.20.58.830">
    <property type="match status" value="5"/>
</dbReference>
<dbReference type="VEuPathDB" id="PlasmoDB:PfCD01_060023000"/>
<dbReference type="Gene3D" id="1.20.58.1930">
    <property type="match status" value="2"/>
</dbReference>
<dbReference type="FunFam" id="1.20.1310.20:FF:000003">
    <property type="entry name" value="Erythrocyte membrane protein 1, PfEMP1"/>
    <property type="match status" value="1"/>
</dbReference>
<dbReference type="VEuPathDB" id="PlasmoDB:PfIT_070005900"/>
<dbReference type="VEuPathDB" id="PlasmoDB:PfGA01_010005600"/>
<dbReference type="VEuPathDB" id="PlasmoDB:PfSN01_050037800"/>
<dbReference type="GO" id="GO:0016020">
    <property type="term" value="C:membrane"/>
    <property type="evidence" value="ECO:0007669"/>
    <property type="project" value="InterPro"/>
</dbReference>
<dbReference type="Pfam" id="PF03011">
    <property type="entry name" value="PFEMP"/>
    <property type="match status" value="2"/>
</dbReference>
<dbReference type="VEuPathDB" id="PlasmoDB:PfML01_010019100"/>
<evidence type="ECO:0000259" key="4">
    <source>
        <dbReference type="Pfam" id="PF05424"/>
    </source>
</evidence>